<organism evidence="1 2">
    <name type="scientific">Liparis tanakae</name>
    <name type="common">Tanaka's snailfish</name>
    <dbReference type="NCBI Taxonomy" id="230148"/>
    <lineage>
        <taxon>Eukaryota</taxon>
        <taxon>Metazoa</taxon>
        <taxon>Chordata</taxon>
        <taxon>Craniata</taxon>
        <taxon>Vertebrata</taxon>
        <taxon>Euteleostomi</taxon>
        <taxon>Actinopterygii</taxon>
        <taxon>Neopterygii</taxon>
        <taxon>Teleostei</taxon>
        <taxon>Neoteleostei</taxon>
        <taxon>Acanthomorphata</taxon>
        <taxon>Eupercaria</taxon>
        <taxon>Perciformes</taxon>
        <taxon>Cottioidei</taxon>
        <taxon>Cottales</taxon>
        <taxon>Liparidae</taxon>
        <taxon>Liparis</taxon>
    </lineage>
</organism>
<gene>
    <name evidence="1" type="ORF">EYF80_042136</name>
</gene>
<evidence type="ECO:0000313" key="1">
    <source>
        <dbReference type="EMBL" id="TNN47646.1"/>
    </source>
</evidence>
<dbReference type="Proteomes" id="UP000314294">
    <property type="component" value="Unassembled WGS sequence"/>
</dbReference>
<evidence type="ECO:0000313" key="2">
    <source>
        <dbReference type="Proteomes" id="UP000314294"/>
    </source>
</evidence>
<reference evidence="1 2" key="1">
    <citation type="submission" date="2019-03" db="EMBL/GenBank/DDBJ databases">
        <title>First draft genome of Liparis tanakae, snailfish: a comprehensive survey of snailfish specific genes.</title>
        <authorList>
            <person name="Kim W."/>
            <person name="Song I."/>
            <person name="Jeong J.-H."/>
            <person name="Kim D."/>
            <person name="Kim S."/>
            <person name="Ryu S."/>
            <person name="Song J.Y."/>
            <person name="Lee S.K."/>
        </authorList>
    </citation>
    <scope>NUCLEOTIDE SEQUENCE [LARGE SCALE GENOMIC DNA]</scope>
    <source>
        <tissue evidence="1">Muscle</tissue>
    </source>
</reference>
<name>A0A4Z2G262_9TELE</name>
<proteinExistence type="predicted"/>
<keyword evidence="2" id="KW-1185">Reference proteome</keyword>
<dbReference type="EMBL" id="SRLO01000730">
    <property type="protein sequence ID" value="TNN47646.1"/>
    <property type="molecule type" value="Genomic_DNA"/>
</dbReference>
<accession>A0A4Z2G262</accession>
<comment type="caution">
    <text evidence="1">The sequence shown here is derived from an EMBL/GenBank/DDBJ whole genome shotgun (WGS) entry which is preliminary data.</text>
</comment>
<dbReference type="AlphaFoldDB" id="A0A4Z2G262"/>
<protein>
    <submittedName>
        <fullName evidence="1">Uncharacterized protein</fullName>
    </submittedName>
</protein>
<sequence length="63" mass="6985">MGCQTEFPPSSLLSLRVLAKWKHECDSTDSTCRREPECAAVSPFSQQGAAELRFHFPLSISEA</sequence>